<dbReference type="SUPFAM" id="SSF63411">
    <property type="entry name" value="LuxS/MPP-like metallohydrolase"/>
    <property type="match status" value="2"/>
</dbReference>
<evidence type="ECO:0000259" key="2">
    <source>
        <dbReference type="Pfam" id="PF00675"/>
    </source>
</evidence>
<evidence type="ECO:0000259" key="3">
    <source>
        <dbReference type="Pfam" id="PF05193"/>
    </source>
</evidence>
<dbReference type="InterPro" id="IPR007863">
    <property type="entry name" value="Peptidase_M16_C"/>
</dbReference>
<protein>
    <submittedName>
        <fullName evidence="4">Insulinase family protein</fullName>
    </submittedName>
</protein>
<accession>A0A656PL97</accession>
<dbReference type="Pfam" id="PF00675">
    <property type="entry name" value="Peptidase_M16"/>
    <property type="match status" value="1"/>
</dbReference>
<dbReference type="InterPro" id="IPR011765">
    <property type="entry name" value="Pept_M16_N"/>
</dbReference>
<dbReference type="PANTHER" id="PTHR11851:SF49">
    <property type="entry name" value="MITOCHONDRIAL-PROCESSING PEPTIDASE SUBUNIT ALPHA"/>
    <property type="match status" value="1"/>
</dbReference>
<feature type="domain" description="Peptidase M16 C-terminal" evidence="3">
    <location>
        <begin position="193"/>
        <end position="350"/>
    </location>
</feature>
<feature type="domain" description="Peptidase M16 N-terminal" evidence="2">
    <location>
        <begin position="42"/>
        <end position="172"/>
    </location>
</feature>
<reference evidence="4 5" key="1">
    <citation type="journal article" date="2018" name="Nat. Biotechnol.">
        <title>A standardized bacterial taxonomy based on genome phylogeny substantially revises the tree of life.</title>
        <authorList>
            <person name="Parks D.H."/>
            <person name="Chuvochina M."/>
            <person name="Waite D.W."/>
            <person name="Rinke C."/>
            <person name="Skarshewski A."/>
            <person name="Chaumeil P.A."/>
            <person name="Hugenholtz P."/>
        </authorList>
    </citation>
    <scope>NUCLEOTIDE SEQUENCE [LARGE SCALE GENOMIC DNA]</scope>
    <source>
        <strain evidence="4">UBA12021</strain>
    </source>
</reference>
<dbReference type="PANTHER" id="PTHR11851">
    <property type="entry name" value="METALLOPROTEASE"/>
    <property type="match status" value="1"/>
</dbReference>
<evidence type="ECO:0000313" key="5">
    <source>
        <dbReference type="Proteomes" id="UP000262056"/>
    </source>
</evidence>
<comment type="caution">
    <text evidence="4">The sequence shown here is derived from an EMBL/GenBank/DDBJ whole genome shotgun (WGS) entry which is preliminary data.</text>
</comment>
<sequence>MQNKFTLNDFLITLQRITTPSGIKFVHFKKAHSPISIKVGSRSGSRFDPTGKSGLAHFVEHIILDGTEKYPNKKELSLSFDDLGASYGATTGPEYTRFDFLIAKKGHLNLVADVVDQIFNKSLLEEKNIDLEKKIIKTEIASKLDNNKRVLSNNTKKLIYGDNQLALNISGTEESVMTITRVDLMTHLKKTFPQNMTVISCGDCDIQEITSLLEPVLPHKKQSISPDTPGVSIGQKYGAYNMPDQKLVYCMFTFPTSGIASPDDVALNVAATYLGKGRASLLKELLRYDEGLLYSITAGNVRFSDTGYFYIEVGVKKENMATVFNKIKAALETLEKDGVPQESLNSIKNKILNTGIISTQTVQFWTDTHFYRELLVRDNNYCYTDFLNDIALIDKPGVDSVISRYLTTDKMFFYAVGNVTETEVQALFS</sequence>
<gene>
    <name evidence="4" type="ORF">DIU24_00435</name>
</gene>
<proteinExistence type="inferred from homology"/>
<evidence type="ECO:0000256" key="1">
    <source>
        <dbReference type="ARBA" id="ARBA00007261"/>
    </source>
</evidence>
<dbReference type="InterPro" id="IPR050361">
    <property type="entry name" value="MPP/UQCRC_Complex"/>
</dbReference>
<dbReference type="Proteomes" id="UP000262056">
    <property type="component" value="Unassembled WGS sequence"/>
</dbReference>
<dbReference type="Pfam" id="PF05193">
    <property type="entry name" value="Peptidase_M16_C"/>
    <property type="match status" value="1"/>
</dbReference>
<dbReference type="Gene3D" id="3.30.830.10">
    <property type="entry name" value="Metalloenzyme, LuxS/M16 peptidase-like"/>
    <property type="match status" value="2"/>
</dbReference>
<dbReference type="AlphaFoldDB" id="A0A656PL97"/>
<dbReference type="GO" id="GO:0046872">
    <property type="term" value="F:metal ion binding"/>
    <property type="evidence" value="ECO:0007669"/>
    <property type="project" value="InterPro"/>
</dbReference>
<comment type="similarity">
    <text evidence="1">Belongs to the peptidase M16 family.</text>
</comment>
<name>A0A656PL97_UNCKA</name>
<evidence type="ECO:0000313" key="4">
    <source>
        <dbReference type="EMBL" id="HCQ40159.1"/>
    </source>
</evidence>
<dbReference type="InterPro" id="IPR011249">
    <property type="entry name" value="Metalloenz_LuxS/M16"/>
</dbReference>
<dbReference type="EMBL" id="DQFB01000001">
    <property type="protein sequence ID" value="HCQ40159.1"/>
    <property type="molecule type" value="Genomic_DNA"/>
</dbReference>
<organism evidence="4 5">
    <name type="scientific">candidate division WWE3 bacterium</name>
    <dbReference type="NCBI Taxonomy" id="2053526"/>
    <lineage>
        <taxon>Bacteria</taxon>
        <taxon>Katanobacteria</taxon>
    </lineage>
</organism>